<feature type="domain" description="N-acetyltransferase" evidence="1">
    <location>
        <begin position="132"/>
        <end position="273"/>
    </location>
</feature>
<dbReference type="Proteomes" id="UP000660745">
    <property type="component" value="Unassembled WGS sequence"/>
</dbReference>
<reference evidence="2" key="2">
    <citation type="submission" date="2020-09" db="EMBL/GenBank/DDBJ databases">
        <authorList>
            <person name="Sun Q."/>
            <person name="Zhou Y."/>
        </authorList>
    </citation>
    <scope>NUCLEOTIDE SEQUENCE</scope>
    <source>
        <strain evidence="2">CGMCC 4.7430</strain>
    </source>
</reference>
<dbReference type="RefSeq" id="WP_189136834.1">
    <property type="nucleotide sequence ID" value="NZ_BMNK01000001.1"/>
</dbReference>
<keyword evidence="3" id="KW-1185">Reference proteome</keyword>
<comment type="caution">
    <text evidence="2">The sequence shown here is derived from an EMBL/GenBank/DDBJ whole genome shotgun (WGS) entry which is preliminary data.</text>
</comment>
<gene>
    <name evidence="2" type="ORF">GCM10012278_05480</name>
</gene>
<dbReference type="Gene3D" id="3.40.630.30">
    <property type="match status" value="1"/>
</dbReference>
<organism evidence="2 3">
    <name type="scientific">Nonomuraea glycinis</name>
    <dbReference type="NCBI Taxonomy" id="2047744"/>
    <lineage>
        <taxon>Bacteria</taxon>
        <taxon>Bacillati</taxon>
        <taxon>Actinomycetota</taxon>
        <taxon>Actinomycetes</taxon>
        <taxon>Streptosporangiales</taxon>
        <taxon>Streptosporangiaceae</taxon>
        <taxon>Nonomuraea</taxon>
    </lineage>
</organism>
<dbReference type="PROSITE" id="PS51186">
    <property type="entry name" value="GNAT"/>
    <property type="match status" value="1"/>
</dbReference>
<evidence type="ECO:0000313" key="2">
    <source>
        <dbReference type="EMBL" id="GGP01599.1"/>
    </source>
</evidence>
<dbReference type="CDD" id="cd04301">
    <property type="entry name" value="NAT_SF"/>
    <property type="match status" value="1"/>
</dbReference>
<proteinExistence type="predicted"/>
<reference evidence="2" key="1">
    <citation type="journal article" date="2014" name="Int. J. Syst. Evol. Microbiol.">
        <title>Complete genome sequence of Corynebacterium casei LMG S-19264T (=DSM 44701T), isolated from a smear-ripened cheese.</title>
        <authorList>
            <consortium name="US DOE Joint Genome Institute (JGI-PGF)"/>
            <person name="Walter F."/>
            <person name="Albersmeier A."/>
            <person name="Kalinowski J."/>
            <person name="Ruckert C."/>
        </authorList>
    </citation>
    <scope>NUCLEOTIDE SEQUENCE</scope>
    <source>
        <strain evidence="2">CGMCC 4.7430</strain>
    </source>
</reference>
<dbReference type="InterPro" id="IPR000182">
    <property type="entry name" value="GNAT_dom"/>
</dbReference>
<protein>
    <recommendedName>
        <fullName evidence="1">N-acetyltransferase domain-containing protein</fullName>
    </recommendedName>
</protein>
<evidence type="ECO:0000259" key="1">
    <source>
        <dbReference type="PROSITE" id="PS51186"/>
    </source>
</evidence>
<dbReference type="Pfam" id="PF00583">
    <property type="entry name" value="Acetyltransf_1"/>
    <property type="match status" value="1"/>
</dbReference>
<dbReference type="EMBL" id="BMNK01000001">
    <property type="protein sequence ID" value="GGP01599.1"/>
    <property type="molecule type" value="Genomic_DNA"/>
</dbReference>
<dbReference type="InterPro" id="IPR016181">
    <property type="entry name" value="Acyl_CoA_acyltransferase"/>
</dbReference>
<dbReference type="GO" id="GO:0016747">
    <property type="term" value="F:acyltransferase activity, transferring groups other than amino-acyl groups"/>
    <property type="evidence" value="ECO:0007669"/>
    <property type="project" value="InterPro"/>
</dbReference>
<evidence type="ECO:0000313" key="3">
    <source>
        <dbReference type="Proteomes" id="UP000660745"/>
    </source>
</evidence>
<sequence>MADLSTALAEGVEAETMYQYESMAAPSVKAQLGIATTRIGGGVALSILHDVTGFWNKALGFGFEEPVTYELIGRVVDFYRSQGNTRTTFQIAHSVLPPDWEEIRAAFGLRPASHYVKLACRVEDFWPGESKLDVEPVRPEDVRQWATVTFRGFGMPEEGFTEMLAATYDHPDFHPLAAWDGDTMVATGSLFVRGEVGALTADATLREYRNQGAQSALLARRAELAAELGCRWLVTETGLPQEGRPNPSLNNMLRAGLLPMYSRRNWVWEPDGE</sequence>
<dbReference type="AlphaFoldDB" id="A0A917ZZ25"/>
<name>A0A917ZZ25_9ACTN</name>
<dbReference type="SUPFAM" id="SSF55729">
    <property type="entry name" value="Acyl-CoA N-acyltransferases (Nat)"/>
    <property type="match status" value="1"/>
</dbReference>
<accession>A0A917ZZ25</accession>